<dbReference type="EMBL" id="JBHRZF010000187">
    <property type="protein sequence ID" value="MFC3862314.1"/>
    <property type="molecule type" value="Genomic_DNA"/>
</dbReference>
<dbReference type="Pfam" id="PF04655">
    <property type="entry name" value="APH_6_hur"/>
    <property type="match status" value="1"/>
</dbReference>
<evidence type="ECO:0000313" key="1">
    <source>
        <dbReference type="EMBL" id="MFC3862314.1"/>
    </source>
</evidence>
<comment type="caution">
    <text evidence="1">The sequence shown here is derived from an EMBL/GenBank/DDBJ whole genome shotgun (WGS) entry which is preliminary data.</text>
</comment>
<dbReference type="InterPro" id="IPR011009">
    <property type="entry name" value="Kinase-like_dom_sf"/>
</dbReference>
<sequence>MFGRYLNRWNLVPDGEAIHTHSSDLLPVQFEEKPAMLKVARSDEEGTGNNLMVWLNGRGAAHVYAHEGEAMVLERLNTEPSLTDMVNAGQDDEATRLLCRAAAELHRVSGTETELPDLPTLRRWFRALEKTATQGGLYAATWEIARELLNAPQDLTVLHGDIHHGNVMHSPERGWLLIDPKGLLGERGFDYANIFYNPDTAYAATPGRMAQQVQVACEESGLARTRLLKWIAAYSGLSAAWWLEDDDHDEAWKVLEIVEIALAELSVSG</sequence>
<dbReference type="Proteomes" id="UP001595748">
    <property type="component" value="Unassembled WGS sequence"/>
</dbReference>
<reference evidence="2" key="1">
    <citation type="journal article" date="2019" name="Int. J. Syst. Evol. Microbiol.">
        <title>The Global Catalogue of Microorganisms (GCM) 10K type strain sequencing project: providing services to taxonomists for standard genome sequencing and annotation.</title>
        <authorList>
            <consortium name="The Broad Institute Genomics Platform"/>
            <consortium name="The Broad Institute Genome Sequencing Center for Infectious Disease"/>
            <person name="Wu L."/>
            <person name="Ma J."/>
        </authorList>
    </citation>
    <scope>NUCLEOTIDE SEQUENCE [LARGE SCALE GENOMIC DNA]</scope>
    <source>
        <strain evidence="2">CCTCC AB 2013263</strain>
    </source>
</reference>
<keyword evidence="2" id="KW-1185">Reference proteome</keyword>
<dbReference type="RefSeq" id="WP_380080072.1">
    <property type="nucleotide sequence ID" value="NZ_JBHRZF010000187.1"/>
</dbReference>
<dbReference type="InterPro" id="IPR006748">
    <property type="entry name" value="NH2Glyco/OHUrea_AB-resist_kin"/>
</dbReference>
<protein>
    <submittedName>
        <fullName evidence="1">Aminoglycoside phosphotransferase family protein</fullName>
    </submittedName>
</protein>
<evidence type="ECO:0000313" key="2">
    <source>
        <dbReference type="Proteomes" id="UP001595748"/>
    </source>
</evidence>
<organism evidence="1 2">
    <name type="scientific">Deinococcus antarcticus</name>
    <dbReference type="NCBI Taxonomy" id="1298767"/>
    <lineage>
        <taxon>Bacteria</taxon>
        <taxon>Thermotogati</taxon>
        <taxon>Deinococcota</taxon>
        <taxon>Deinococci</taxon>
        <taxon>Deinococcales</taxon>
        <taxon>Deinococcaceae</taxon>
        <taxon>Deinococcus</taxon>
    </lineage>
</organism>
<name>A0ABV8A9H7_9DEIO</name>
<gene>
    <name evidence="1" type="ORF">ACFOPQ_16250</name>
</gene>
<proteinExistence type="predicted"/>
<dbReference type="SUPFAM" id="SSF56112">
    <property type="entry name" value="Protein kinase-like (PK-like)"/>
    <property type="match status" value="1"/>
</dbReference>
<accession>A0ABV8A9H7</accession>
<dbReference type="Gene3D" id="3.90.1200.10">
    <property type="match status" value="1"/>
</dbReference>